<dbReference type="GO" id="GO:0009264">
    <property type="term" value="P:deoxyribonucleotide catabolic process"/>
    <property type="evidence" value="ECO:0007669"/>
    <property type="project" value="InterPro"/>
</dbReference>
<organism evidence="2">
    <name type="scientific">bioreactor metagenome</name>
    <dbReference type="NCBI Taxonomy" id="1076179"/>
    <lineage>
        <taxon>unclassified sequences</taxon>
        <taxon>metagenomes</taxon>
        <taxon>ecological metagenomes</taxon>
    </lineage>
</organism>
<evidence type="ECO:0000313" key="2">
    <source>
        <dbReference type="EMBL" id="MPN52489.1"/>
    </source>
</evidence>
<dbReference type="SUPFAM" id="SSF51569">
    <property type="entry name" value="Aldolase"/>
    <property type="match status" value="1"/>
</dbReference>
<dbReference type="NCBIfam" id="TIGR00126">
    <property type="entry name" value="deoC"/>
    <property type="match status" value="1"/>
</dbReference>
<name>A0A645IQ05_9ZZZZ</name>
<keyword evidence="1" id="KW-0963">Cytoplasm</keyword>
<protein>
    <submittedName>
        <fullName evidence="2">Deoxyribose-phosphate aldolase</fullName>
        <ecNumber evidence="2">4.1.2.4</ecNumber>
    </submittedName>
</protein>
<keyword evidence="2" id="KW-0456">Lyase</keyword>
<dbReference type="EC" id="4.1.2.4" evidence="2"/>
<gene>
    <name evidence="2" type="primary">deoC_48</name>
    <name evidence="2" type="ORF">SDC9_200151</name>
</gene>
<dbReference type="SMART" id="SM01133">
    <property type="entry name" value="DeoC"/>
    <property type="match status" value="1"/>
</dbReference>
<sequence>MVMNISHAKNGSYDLLREDIAGVVRSVPYCTVKVILETCLLEDDEILKACSEAVKAGAHFLKTSTGFSSGGATVRHVELIRRNLPPAIGVKASGGIRDRESAMAMIAAGANRLGTSRSVLICKEISKMTH</sequence>
<dbReference type="GO" id="GO:0004139">
    <property type="term" value="F:deoxyribose-phosphate aldolase activity"/>
    <property type="evidence" value="ECO:0007669"/>
    <property type="project" value="UniProtKB-EC"/>
</dbReference>
<dbReference type="GO" id="GO:0016052">
    <property type="term" value="P:carbohydrate catabolic process"/>
    <property type="evidence" value="ECO:0007669"/>
    <property type="project" value="TreeGrafter"/>
</dbReference>
<dbReference type="Gene3D" id="3.20.20.70">
    <property type="entry name" value="Aldolase class I"/>
    <property type="match status" value="1"/>
</dbReference>
<dbReference type="InterPro" id="IPR002915">
    <property type="entry name" value="DeoC/FbaB/LacD_aldolase"/>
</dbReference>
<accession>A0A645IQ05</accession>
<dbReference type="InterPro" id="IPR013785">
    <property type="entry name" value="Aldolase_TIM"/>
</dbReference>
<dbReference type="GO" id="GO:0005737">
    <property type="term" value="C:cytoplasm"/>
    <property type="evidence" value="ECO:0007669"/>
    <property type="project" value="InterPro"/>
</dbReference>
<dbReference type="EMBL" id="VSSQ01118656">
    <property type="protein sequence ID" value="MPN52489.1"/>
    <property type="molecule type" value="Genomic_DNA"/>
</dbReference>
<reference evidence="2" key="1">
    <citation type="submission" date="2019-08" db="EMBL/GenBank/DDBJ databases">
        <authorList>
            <person name="Kucharzyk K."/>
            <person name="Murdoch R.W."/>
            <person name="Higgins S."/>
            <person name="Loffler F."/>
        </authorList>
    </citation>
    <scope>NUCLEOTIDE SEQUENCE</scope>
</reference>
<comment type="caution">
    <text evidence="2">The sequence shown here is derived from an EMBL/GenBank/DDBJ whole genome shotgun (WGS) entry which is preliminary data.</text>
</comment>
<dbReference type="InterPro" id="IPR011343">
    <property type="entry name" value="DeoC"/>
</dbReference>
<dbReference type="PANTHER" id="PTHR10889">
    <property type="entry name" value="DEOXYRIBOSE-PHOSPHATE ALDOLASE"/>
    <property type="match status" value="1"/>
</dbReference>
<proteinExistence type="predicted"/>
<evidence type="ECO:0000256" key="1">
    <source>
        <dbReference type="ARBA" id="ARBA00022490"/>
    </source>
</evidence>
<dbReference type="AlphaFoldDB" id="A0A645IQ05"/>
<dbReference type="PANTHER" id="PTHR10889:SF1">
    <property type="entry name" value="DEOXYRIBOSE-PHOSPHATE ALDOLASE"/>
    <property type="match status" value="1"/>
</dbReference>